<evidence type="ECO:0000256" key="5">
    <source>
        <dbReference type="ARBA" id="ARBA00022490"/>
    </source>
</evidence>
<dbReference type="AlphaFoldDB" id="A0A066V784"/>
<comment type="function">
    <text evidence="10">Plays an important role in control of proteasome function. Inhibits the hydrolysis of protein and peptide substrates by the 20S proteasome. Also inhibits the activation of the proteasome by the proteasome regulatory proteins PA700 and PA28.</text>
</comment>
<keyword evidence="15" id="KW-1185">Reference proteome</keyword>
<comment type="caution">
    <text evidence="14">The sequence shown here is derived from an EMBL/GenBank/DDBJ whole genome shotgun (WGS) entry which is preliminary data.</text>
</comment>
<evidence type="ECO:0000256" key="6">
    <source>
        <dbReference type="ARBA" id="ARBA00022553"/>
    </source>
</evidence>
<feature type="compositionally biased region" description="Low complexity" evidence="11">
    <location>
        <begin position="270"/>
        <end position="280"/>
    </location>
</feature>
<proteinExistence type="inferred from homology"/>
<evidence type="ECO:0000256" key="2">
    <source>
        <dbReference type="ARBA" id="ARBA00004496"/>
    </source>
</evidence>
<evidence type="ECO:0000256" key="4">
    <source>
        <dbReference type="ARBA" id="ARBA00022481"/>
    </source>
</evidence>
<keyword evidence="4" id="KW-0488">Methylation</keyword>
<dbReference type="InterPro" id="IPR045128">
    <property type="entry name" value="PI31-like"/>
</dbReference>
<comment type="similarity">
    <text evidence="3">Belongs to the proteasome inhibitor PI31 family.</text>
</comment>
<dbReference type="RefSeq" id="XP_013240346.1">
    <property type="nucleotide sequence ID" value="XM_013384892.1"/>
</dbReference>
<dbReference type="InterPro" id="IPR013886">
    <property type="entry name" value="PI31_Prot_C"/>
</dbReference>
<keyword evidence="5" id="KW-0963">Cytoplasm</keyword>
<dbReference type="STRING" id="1037660.A0A066V784"/>
<keyword evidence="8" id="KW-0647">Proteasome</keyword>
<dbReference type="EMBL" id="JMSN01000141">
    <property type="protein sequence ID" value="KDN37316.1"/>
    <property type="molecule type" value="Genomic_DNA"/>
</dbReference>
<dbReference type="GO" id="GO:0005783">
    <property type="term" value="C:endoplasmic reticulum"/>
    <property type="evidence" value="ECO:0007669"/>
    <property type="project" value="UniProtKB-SubCell"/>
</dbReference>
<comment type="subcellular location">
    <subcellularLocation>
        <location evidence="2">Cytoplasm</location>
    </subcellularLocation>
    <subcellularLocation>
        <location evidence="1">Endoplasmic reticulum</location>
    </subcellularLocation>
</comment>
<evidence type="ECO:0000313" key="15">
    <source>
        <dbReference type="Proteomes" id="UP000027361"/>
    </source>
</evidence>
<dbReference type="InterPro" id="IPR021625">
    <property type="entry name" value="PI31_Prot_N"/>
</dbReference>
<dbReference type="GO" id="GO:0004866">
    <property type="term" value="F:endopeptidase inhibitor activity"/>
    <property type="evidence" value="ECO:0007669"/>
    <property type="project" value="InterPro"/>
</dbReference>
<evidence type="ECO:0000256" key="3">
    <source>
        <dbReference type="ARBA" id="ARBA00006405"/>
    </source>
</evidence>
<feature type="compositionally biased region" description="Pro residues" evidence="11">
    <location>
        <begin position="288"/>
        <end position="297"/>
    </location>
</feature>
<dbReference type="Proteomes" id="UP000027361">
    <property type="component" value="Unassembled WGS sequence"/>
</dbReference>
<dbReference type="Gene3D" id="3.40.1000.30">
    <property type="match status" value="1"/>
</dbReference>
<feature type="domain" description="PI31 proteasome regulator C-terminal" evidence="12">
    <location>
        <begin position="263"/>
        <end position="346"/>
    </location>
</feature>
<keyword evidence="9" id="KW-0007">Acetylation</keyword>
<organism evidence="14 15">
    <name type="scientific">Tilletiaria anomala (strain ATCC 24038 / CBS 436.72 / UBC 951)</name>
    <dbReference type="NCBI Taxonomy" id="1037660"/>
    <lineage>
        <taxon>Eukaryota</taxon>
        <taxon>Fungi</taxon>
        <taxon>Dikarya</taxon>
        <taxon>Basidiomycota</taxon>
        <taxon>Ustilaginomycotina</taxon>
        <taxon>Exobasidiomycetes</taxon>
        <taxon>Georgefischeriales</taxon>
        <taxon>Tilletiariaceae</taxon>
        <taxon>Tilletiaria</taxon>
    </lineage>
</organism>
<sequence length="388" mass="41712">MDPLDPSALLETLPTLLPARPISESSAPGFTSWQLRNPQDGLAAMAHTIMTRLDFRLINLGESHRVTPSSPDSSTVANRLPNGWSRGSPDTFTFGYKHEQSSLEFIVKVIKMANRTLFNATAVEDSKTATYELQTSDYTSASFFPYPSSPSTGAQPEHLVNGFISSSRLRDFVLAYKQLIVQKLVPGLRKDGYEEGTSEAEGSGSRRLASGQSQQQQQLDQGERRHFYPDDPVGPRLPNRPPYFDDPDDPSTPDIGGRNPLIIGDRDLDPLGGAPFAGPHPFGGGSFGPPPLFPGQPPDHGGGMIVGPDHPMFRDRFQPGGFGGGGMAGLPPGAVPPGARFDPIGPFGQGPCAPQPGAGRGRRGPATGEPDFDDFRPPRSSDYDNMFM</sequence>
<name>A0A066V784_TILAU</name>
<dbReference type="InParanoid" id="A0A066V784"/>
<protein>
    <submittedName>
        <fullName evidence="14">Uncharacterized protein</fullName>
    </submittedName>
</protein>
<feature type="compositionally biased region" description="Basic and acidic residues" evidence="11">
    <location>
        <begin position="373"/>
        <end position="382"/>
    </location>
</feature>
<feature type="domain" description="PI31 proteasome regulator N-terminal" evidence="13">
    <location>
        <begin position="34"/>
        <end position="191"/>
    </location>
</feature>
<evidence type="ECO:0000313" key="14">
    <source>
        <dbReference type="EMBL" id="KDN37316.1"/>
    </source>
</evidence>
<evidence type="ECO:0000256" key="1">
    <source>
        <dbReference type="ARBA" id="ARBA00004240"/>
    </source>
</evidence>
<dbReference type="GO" id="GO:0070628">
    <property type="term" value="F:proteasome binding"/>
    <property type="evidence" value="ECO:0007669"/>
    <property type="project" value="InterPro"/>
</dbReference>
<evidence type="ECO:0000256" key="9">
    <source>
        <dbReference type="ARBA" id="ARBA00022990"/>
    </source>
</evidence>
<evidence type="ECO:0000256" key="7">
    <source>
        <dbReference type="ARBA" id="ARBA00022824"/>
    </source>
</evidence>
<dbReference type="OMA" id="GHACMVA"/>
<reference evidence="14 15" key="1">
    <citation type="submission" date="2014-05" db="EMBL/GenBank/DDBJ databases">
        <title>Draft genome sequence of a rare smut relative, Tilletiaria anomala UBC 951.</title>
        <authorList>
            <consortium name="DOE Joint Genome Institute"/>
            <person name="Toome M."/>
            <person name="Kuo A."/>
            <person name="Henrissat B."/>
            <person name="Lipzen A."/>
            <person name="Tritt A."/>
            <person name="Yoshinaga Y."/>
            <person name="Zane M."/>
            <person name="Barry K."/>
            <person name="Grigoriev I.V."/>
            <person name="Spatafora J.W."/>
            <person name="Aimea M.C."/>
        </authorList>
    </citation>
    <scope>NUCLEOTIDE SEQUENCE [LARGE SCALE GENOMIC DNA]</scope>
    <source>
        <strain evidence="14 15">UBC 951</strain>
    </source>
</reference>
<dbReference type="HOGENOM" id="CLU_044125_0_0_1"/>
<evidence type="ECO:0000259" key="12">
    <source>
        <dbReference type="Pfam" id="PF08577"/>
    </source>
</evidence>
<dbReference type="GeneID" id="25265384"/>
<dbReference type="GO" id="GO:0043161">
    <property type="term" value="P:proteasome-mediated ubiquitin-dependent protein catabolic process"/>
    <property type="evidence" value="ECO:0007669"/>
    <property type="project" value="InterPro"/>
</dbReference>
<dbReference type="Pfam" id="PF08577">
    <property type="entry name" value="PI31_Prot_C"/>
    <property type="match status" value="1"/>
</dbReference>
<evidence type="ECO:0000259" key="13">
    <source>
        <dbReference type="Pfam" id="PF11566"/>
    </source>
</evidence>
<accession>A0A066V784</accession>
<dbReference type="OrthoDB" id="68090at2759"/>
<keyword evidence="6" id="KW-0597">Phosphoprotein</keyword>
<feature type="compositionally biased region" description="Low complexity" evidence="11">
    <location>
        <begin position="199"/>
        <end position="220"/>
    </location>
</feature>
<evidence type="ECO:0000256" key="11">
    <source>
        <dbReference type="SAM" id="MobiDB-lite"/>
    </source>
</evidence>
<dbReference type="GO" id="GO:0000502">
    <property type="term" value="C:proteasome complex"/>
    <property type="evidence" value="ECO:0007669"/>
    <property type="project" value="UniProtKB-KW"/>
</dbReference>
<evidence type="ECO:0000256" key="10">
    <source>
        <dbReference type="ARBA" id="ARBA00024805"/>
    </source>
</evidence>
<keyword evidence="7" id="KW-0256">Endoplasmic reticulum</keyword>
<evidence type="ECO:0000256" key="8">
    <source>
        <dbReference type="ARBA" id="ARBA00022942"/>
    </source>
</evidence>
<gene>
    <name evidence="14" type="ORF">K437DRAFT_259824</name>
</gene>
<dbReference type="PANTHER" id="PTHR13266">
    <property type="entry name" value="PROTEASOME INHIBITOR"/>
    <property type="match status" value="1"/>
</dbReference>
<dbReference type="PANTHER" id="PTHR13266:SF1">
    <property type="entry name" value="PROTEASOME INHIBITOR PI31 SUBUNIT"/>
    <property type="match status" value="1"/>
</dbReference>
<feature type="region of interest" description="Disordered" evidence="11">
    <location>
        <begin position="191"/>
        <end position="303"/>
    </location>
</feature>
<feature type="compositionally biased region" description="Low complexity" evidence="11">
    <location>
        <begin position="329"/>
        <end position="357"/>
    </location>
</feature>
<feature type="region of interest" description="Disordered" evidence="11">
    <location>
        <begin position="319"/>
        <end position="388"/>
    </location>
</feature>
<dbReference type="Pfam" id="PF11566">
    <property type="entry name" value="PI31_Prot_N"/>
    <property type="match status" value="1"/>
</dbReference>